<comment type="subcellular location">
    <subcellularLocation>
        <location evidence="3">Endoplasmic reticulum membrane</location>
        <topology evidence="3">Peripheral membrane protein</topology>
    </subcellularLocation>
    <subcellularLocation>
        <location evidence="2">Microsome membrane</location>
        <topology evidence="2">Peripheral membrane protein</topology>
    </subcellularLocation>
</comment>
<dbReference type="PANTHER" id="PTHR24292">
    <property type="entry name" value="CYTOCHROME P450"/>
    <property type="match status" value="1"/>
</dbReference>
<dbReference type="PRINTS" id="PR00463">
    <property type="entry name" value="EP450I"/>
</dbReference>
<dbReference type="GO" id="GO:0005789">
    <property type="term" value="C:endoplasmic reticulum membrane"/>
    <property type="evidence" value="ECO:0007669"/>
    <property type="project" value="UniProtKB-SubCell"/>
</dbReference>
<evidence type="ECO:0000256" key="1">
    <source>
        <dbReference type="ARBA" id="ARBA00001971"/>
    </source>
</evidence>
<dbReference type="InterPro" id="IPR050476">
    <property type="entry name" value="Insect_CytP450_Detox"/>
</dbReference>
<accession>A0A067QDZ4</accession>
<proteinExistence type="inferred from homology"/>
<dbReference type="GO" id="GO:0020037">
    <property type="term" value="F:heme binding"/>
    <property type="evidence" value="ECO:0007669"/>
    <property type="project" value="InterPro"/>
</dbReference>
<evidence type="ECO:0000256" key="4">
    <source>
        <dbReference type="ARBA" id="ARBA00010617"/>
    </source>
</evidence>
<evidence type="ECO:0000256" key="12">
    <source>
        <dbReference type="ARBA" id="ARBA00023136"/>
    </source>
</evidence>
<dbReference type="InterPro" id="IPR002401">
    <property type="entry name" value="Cyt_P450_E_grp-I"/>
</dbReference>
<dbReference type="InterPro" id="IPR001128">
    <property type="entry name" value="Cyt_P450"/>
</dbReference>
<dbReference type="eggNOG" id="KOG0158">
    <property type="taxonomic scope" value="Eukaryota"/>
</dbReference>
<dbReference type="SUPFAM" id="SSF48264">
    <property type="entry name" value="Cytochrome P450"/>
    <property type="match status" value="1"/>
</dbReference>
<keyword evidence="12" id="KW-0472">Membrane</keyword>
<dbReference type="EMBL" id="KK897773">
    <property type="protein sequence ID" value="KDQ65278.1"/>
    <property type="molecule type" value="Genomic_DNA"/>
</dbReference>
<dbReference type="Proteomes" id="UP000027135">
    <property type="component" value="Unassembled WGS sequence"/>
</dbReference>
<evidence type="ECO:0000313" key="13">
    <source>
        <dbReference type="EMBL" id="KDQ65278.1"/>
    </source>
</evidence>
<comment type="similarity">
    <text evidence="4">Belongs to the cytochrome P450 family.</text>
</comment>
<dbReference type="GO" id="GO:0004497">
    <property type="term" value="F:monooxygenase activity"/>
    <property type="evidence" value="ECO:0007669"/>
    <property type="project" value="UniProtKB-KW"/>
</dbReference>
<name>A0A067QDZ4_ZOONE</name>
<protein>
    <submittedName>
        <fullName evidence="13">Cytochrome P450 9e2</fullName>
    </submittedName>
</protein>
<keyword evidence="14" id="KW-1185">Reference proteome</keyword>
<dbReference type="STRING" id="136037.A0A067QDZ4"/>
<evidence type="ECO:0000256" key="8">
    <source>
        <dbReference type="ARBA" id="ARBA00022848"/>
    </source>
</evidence>
<dbReference type="AlphaFoldDB" id="A0A067QDZ4"/>
<evidence type="ECO:0000256" key="5">
    <source>
        <dbReference type="ARBA" id="ARBA00022617"/>
    </source>
</evidence>
<evidence type="ECO:0000256" key="10">
    <source>
        <dbReference type="ARBA" id="ARBA00023004"/>
    </source>
</evidence>
<keyword evidence="7" id="KW-0256">Endoplasmic reticulum</keyword>
<reference evidence="13 14" key="1">
    <citation type="journal article" date="2014" name="Nat. Commun.">
        <title>Molecular traces of alternative social organization in a termite genome.</title>
        <authorList>
            <person name="Terrapon N."/>
            <person name="Li C."/>
            <person name="Robertson H.M."/>
            <person name="Ji L."/>
            <person name="Meng X."/>
            <person name="Booth W."/>
            <person name="Chen Z."/>
            <person name="Childers C.P."/>
            <person name="Glastad K.M."/>
            <person name="Gokhale K."/>
            <person name="Gowin J."/>
            <person name="Gronenberg W."/>
            <person name="Hermansen R.A."/>
            <person name="Hu H."/>
            <person name="Hunt B.G."/>
            <person name="Huylmans A.K."/>
            <person name="Khalil S.M."/>
            <person name="Mitchell R.D."/>
            <person name="Munoz-Torres M.C."/>
            <person name="Mustard J.A."/>
            <person name="Pan H."/>
            <person name="Reese J.T."/>
            <person name="Scharf M.E."/>
            <person name="Sun F."/>
            <person name="Vogel H."/>
            <person name="Xiao J."/>
            <person name="Yang W."/>
            <person name="Yang Z."/>
            <person name="Yang Z."/>
            <person name="Zhou J."/>
            <person name="Zhu J."/>
            <person name="Brent C.S."/>
            <person name="Elsik C.G."/>
            <person name="Goodisman M.A."/>
            <person name="Liberles D.A."/>
            <person name="Roe R.M."/>
            <person name="Vargo E.L."/>
            <person name="Vilcinskas A."/>
            <person name="Wang J."/>
            <person name="Bornberg-Bauer E."/>
            <person name="Korb J."/>
            <person name="Zhang G."/>
            <person name="Liebig J."/>
        </authorList>
    </citation>
    <scope>NUCLEOTIDE SEQUENCE [LARGE SCALE GENOMIC DNA]</scope>
    <source>
        <tissue evidence="13">Whole organism</tissue>
    </source>
</reference>
<dbReference type="InParanoid" id="A0A067QDZ4"/>
<dbReference type="InterPro" id="IPR036396">
    <property type="entry name" value="Cyt_P450_sf"/>
</dbReference>
<evidence type="ECO:0000256" key="2">
    <source>
        <dbReference type="ARBA" id="ARBA00004174"/>
    </source>
</evidence>
<dbReference type="OrthoDB" id="2789670at2759"/>
<evidence type="ECO:0000256" key="9">
    <source>
        <dbReference type="ARBA" id="ARBA00023002"/>
    </source>
</evidence>
<organism evidence="13 14">
    <name type="scientific">Zootermopsis nevadensis</name>
    <name type="common">Dampwood termite</name>
    <dbReference type="NCBI Taxonomy" id="136037"/>
    <lineage>
        <taxon>Eukaryota</taxon>
        <taxon>Metazoa</taxon>
        <taxon>Ecdysozoa</taxon>
        <taxon>Arthropoda</taxon>
        <taxon>Hexapoda</taxon>
        <taxon>Insecta</taxon>
        <taxon>Pterygota</taxon>
        <taxon>Neoptera</taxon>
        <taxon>Polyneoptera</taxon>
        <taxon>Dictyoptera</taxon>
        <taxon>Blattodea</taxon>
        <taxon>Blattoidea</taxon>
        <taxon>Termitoidae</taxon>
        <taxon>Termopsidae</taxon>
        <taxon>Zootermopsis</taxon>
    </lineage>
</organism>
<keyword evidence="6" id="KW-0479">Metal-binding</keyword>
<dbReference type="GO" id="GO:0005506">
    <property type="term" value="F:iron ion binding"/>
    <property type="evidence" value="ECO:0007669"/>
    <property type="project" value="InterPro"/>
</dbReference>
<evidence type="ECO:0000256" key="6">
    <source>
        <dbReference type="ARBA" id="ARBA00022723"/>
    </source>
</evidence>
<evidence type="ECO:0000256" key="7">
    <source>
        <dbReference type="ARBA" id="ARBA00022824"/>
    </source>
</evidence>
<dbReference type="PANTHER" id="PTHR24292:SF54">
    <property type="entry name" value="CYP9F3-RELATED"/>
    <property type="match status" value="1"/>
</dbReference>
<keyword evidence="10" id="KW-0408">Iron</keyword>
<gene>
    <name evidence="13" type="ORF">L798_00061</name>
</gene>
<dbReference type="Pfam" id="PF00067">
    <property type="entry name" value="p450"/>
    <property type="match status" value="1"/>
</dbReference>
<keyword evidence="8" id="KW-0492">Microsome</keyword>
<keyword evidence="9" id="KW-0560">Oxidoreductase</keyword>
<evidence type="ECO:0000313" key="14">
    <source>
        <dbReference type="Proteomes" id="UP000027135"/>
    </source>
</evidence>
<comment type="cofactor">
    <cofactor evidence="1">
        <name>heme</name>
        <dbReference type="ChEBI" id="CHEBI:30413"/>
    </cofactor>
</comment>
<dbReference type="GO" id="GO:0016705">
    <property type="term" value="F:oxidoreductase activity, acting on paired donors, with incorporation or reduction of molecular oxygen"/>
    <property type="evidence" value="ECO:0007669"/>
    <property type="project" value="InterPro"/>
</dbReference>
<evidence type="ECO:0000256" key="3">
    <source>
        <dbReference type="ARBA" id="ARBA00004406"/>
    </source>
</evidence>
<keyword evidence="11" id="KW-0503">Monooxygenase</keyword>
<evidence type="ECO:0000256" key="11">
    <source>
        <dbReference type="ARBA" id="ARBA00023033"/>
    </source>
</evidence>
<keyword evidence="5" id="KW-0349">Heme</keyword>
<sequence>MIQLLMQAKKGVLKDEASSENSKDTDRAYELDNDDIAAQALLFFLSGFDTTSTLLCFASHQMAVHPEIQTKLQEEIDETLHEHGGKLTYEALQGMKYLDMVVSGEKNIAGLFVCIRHYG</sequence>
<dbReference type="Gene3D" id="1.10.630.10">
    <property type="entry name" value="Cytochrome P450"/>
    <property type="match status" value="1"/>
</dbReference>